<dbReference type="PANTHER" id="PTHR33371">
    <property type="entry name" value="INTERMEMBRANE PHOSPHOLIPID TRANSPORT SYSTEM BINDING PROTEIN MLAD-RELATED"/>
    <property type="match status" value="1"/>
</dbReference>
<dbReference type="PANTHER" id="PTHR33371:SF4">
    <property type="entry name" value="INTERMEMBRANE PHOSPHOLIPID TRANSPORT SYSTEM BINDING PROTEIN MLAD"/>
    <property type="match status" value="1"/>
</dbReference>
<keyword evidence="2" id="KW-1133">Transmembrane helix</keyword>
<protein>
    <submittedName>
        <fullName evidence="4">MlaD family protein</fullName>
    </submittedName>
</protein>
<gene>
    <name evidence="4" type="ORF">M0M57_01770</name>
</gene>
<dbReference type="Proteomes" id="UP000830583">
    <property type="component" value="Chromosome"/>
</dbReference>
<dbReference type="InterPro" id="IPR052336">
    <property type="entry name" value="MlaD_Phospholipid_Transporter"/>
</dbReference>
<keyword evidence="5" id="KW-1185">Reference proteome</keyword>
<keyword evidence="2" id="KW-0472">Membrane</keyword>
<sequence length="265" mass="29870">METHSQNFKIRLGLFVAGGIALFVFAIFIIGKQKNLFNPVYSLTTTFYNVSGLQVGNKVRFSGIDVGTVDNIQIINDSTVKVNLFIRKEVQQYIKTNSEVAIASEGLIGDKMLQITQGTHNASFAKDGQYLKSLEPVEIDAIMASLQSTVDNAEIISDELAAIMININSGEGTLGRLIKDTVIAENLSQTMQNLKSSSKGLDENMEAAKENFLLRGYFNRKEKAELKAKKKRKRKEKKSEKKKNAKQKKQKRRKINFNYQKDLYF</sequence>
<feature type="domain" description="Mce/MlaD" evidence="3">
    <location>
        <begin position="41"/>
        <end position="118"/>
    </location>
</feature>
<feature type="compositionally biased region" description="Basic residues" evidence="1">
    <location>
        <begin position="228"/>
        <end position="255"/>
    </location>
</feature>
<feature type="region of interest" description="Disordered" evidence="1">
    <location>
        <begin position="225"/>
        <end position="265"/>
    </location>
</feature>
<reference evidence="4" key="1">
    <citation type="submission" date="2022-04" db="EMBL/GenBank/DDBJ databases">
        <title>Consumption of N2O by Flavobacterium azooxidireducens sp. nov. isolated from Decomposing Leaf Litter of Phragmites australis (Cav.).</title>
        <authorList>
            <person name="Behrendt U."/>
            <person name="Spanner T."/>
            <person name="Augustin J."/>
            <person name="Horn M.A."/>
            <person name="Kolb S."/>
            <person name="Ulrich A."/>
        </authorList>
    </citation>
    <scope>NUCLEOTIDE SEQUENCE</scope>
    <source>
        <strain evidence="4">IGB 4-14</strain>
    </source>
</reference>
<dbReference type="RefSeq" id="WP_248434820.1">
    <property type="nucleotide sequence ID" value="NZ_CP096205.1"/>
</dbReference>
<evidence type="ECO:0000313" key="4">
    <source>
        <dbReference type="EMBL" id="UPQ79578.1"/>
    </source>
</evidence>
<dbReference type="InterPro" id="IPR003399">
    <property type="entry name" value="Mce/MlaD"/>
</dbReference>
<evidence type="ECO:0000256" key="1">
    <source>
        <dbReference type="SAM" id="MobiDB-lite"/>
    </source>
</evidence>
<dbReference type="EMBL" id="CP096205">
    <property type="protein sequence ID" value="UPQ79578.1"/>
    <property type="molecule type" value="Genomic_DNA"/>
</dbReference>
<evidence type="ECO:0000256" key="2">
    <source>
        <dbReference type="SAM" id="Phobius"/>
    </source>
</evidence>
<name>A0ABY4KFI7_9FLAO</name>
<keyword evidence="2" id="KW-0812">Transmembrane</keyword>
<dbReference type="Pfam" id="PF02470">
    <property type="entry name" value="MlaD"/>
    <property type="match status" value="1"/>
</dbReference>
<evidence type="ECO:0000259" key="3">
    <source>
        <dbReference type="Pfam" id="PF02470"/>
    </source>
</evidence>
<evidence type="ECO:0000313" key="5">
    <source>
        <dbReference type="Proteomes" id="UP000830583"/>
    </source>
</evidence>
<accession>A0ABY4KFI7</accession>
<proteinExistence type="predicted"/>
<feature type="transmembrane region" description="Helical" evidence="2">
    <location>
        <begin position="12"/>
        <end position="31"/>
    </location>
</feature>
<organism evidence="4 5">
    <name type="scientific">Flavobacterium azooxidireducens</name>
    <dbReference type="NCBI Taxonomy" id="1871076"/>
    <lineage>
        <taxon>Bacteria</taxon>
        <taxon>Pseudomonadati</taxon>
        <taxon>Bacteroidota</taxon>
        <taxon>Flavobacteriia</taxon>
        <taxon>Flavobacteriales</taxon>
        <taxon>Flavobacteriaceae</taxon>
        <taxon>Flavobacterium</taxon>
    </lineage>
</organism>